<proteinExistence type="predicted"/>
<keyword evidence="2" id="KW-1185">Reference proteome</keyword>
<dbReference type="Proteomes" id="UP001497522">
    <property type="component" value="Chromosome 13"/>
</dbReference>
<accession>A0ABP1ALV7</accession>
<evidence type="ECO:0000313" key="1">
    <source>
        <dbReference type="EMBL" id="CAK9863538.1"/>
    </source>
</evidence>
<protein>
    <submittedName>
        <fullName evidence="1">Uncharacterized protein</fullName>
    </submittedName>
</protein>
<dbReference type="EMBL" id="OZ023714">
    <property type="protein sequence ID" value="CAK9863538.1"/>
    <property type="molecule type" value="Genomic_DNA"/>
</dbReference>
<gene>
    <name evidence="1" type="ORF">CSSPJE1EN2_LOCUS6533</name>
</gene>
<name>A0ABP1ALV7_9BRYO</name>
<sequence length="99" mass="10904">MESDRTSFFSGRLRPIVLGSGRMGVESDRLFLRASSSSSACAHRGGARRGSFLAAQFARSKEGFVGLLEQILKEFLLALHFLLVSFSRRAFTAEDLGLF</sequence>
<reference evidence="1" key="1">
    <citation type="submission" date="2024-03" db="EMBL/GenBank/DDBJ databases">
        <authorList>
            <consortium name="ELIXIR-Norway"/>
            <consortium name="Elixir Norway"/>
        </authorList>
    </citation>
    <scope>NUCLEOTIDE SEQUENCE</scope>
</reference>
<evidence type="ECO:0000313" key="2">
    <source>
        <dbReference type="Proteomes" id="UP001497522"/>
    </source>
</evidence>
<organism evidence="1 2">
    <name type="scientific">Sphagnum jensenii</name>
    <dbReference type="NCBI Taxonomy" id="128206"/>
    <lineage>
        <taxon>Eukaryota</taxon>
        <taxon>Viridiplantae</taxon>
        <taxon>Streptophyta</taxon>
        <taxon>Embryophyta</taxon>
        <taxon>Bryophyta</taxon>
        <taxon>Sphagnophytina</taxon>
        <taxon>Sphagnopsida</taxon>
        <taxon>Sphagnales</taxon>
        <taxon>Sphagnaceae</taxon>
        <taxon>Sphagnum</taxon>
    </lineage>
</organism>